<protein>
    <submittedName>
        <fullName evidence="3">Uncharacterized protein</fullName>
    </submittedName>
</protein>
<dbReference type="Proteomes" id="UP000184255">
    <property type="component" value="Unassembled WGS sequence"/>
</dbReference>
<name>A0A1L7TQ12_FUSMA</name>
<dbReference type="AlphaFoldDB" id="A0A1L7TQ12"/>
<dbReference type="GeneID" id="65094967"/>
<feature type="transmembrane region" description="Helical" evidence="2">
    <location>
        <begin position="153"/>
        <end position="176"/>
    </location>
</feature>
<comment type="caution">
    <text evidence="3">The sequence shown here is derived from an EMBL/GenBank/DDBJ whole genome shotgun (WGS) entry which is preliminary data.</text>
</comment>
<feature type="region of interest" description="Disordered" evidence="1">
    <location>
        <begin position="15"/>
        <end position="43"/>
    </location>
</feature>
<accession>A0A1L7TQ12</accession>
<evidence type="ECO:0000313" key="3">
    <source>
        <dbReference type="EMBL" id="CVK98902.1"/>
    </source>
</evidence>
<evidence type="ECO:0000313" key="4">
    <source>
        <dbReference type="Proteomes" id="UP000184255"/>
    </source>
</evidence>
<sequence length="199" mass="22422">MVYFQLKRAFGRFGFSGPSPNGTNLTSTETATRTQHDTTPSEPHILKSSSLTVAYELRQMNGPNSDSSSTAPLSNQAHCYSSPRSHFSTASASTPYHTTFSQQARMPAEQLRKKASPNLRRMMLLNGYPLGYLILWTPGVINRFIEIKGMSSPPWLIALLASTQYIGLVHAITYGYNEQLRRSMRSWKAFRQRAERIED</sequence>
<dbReference type="VEuPathDB" id="FungiDB:FMAN_16175"/>
<gene>
    <name evidence="3" type="ORF">FMAN_16175</name>
</gene>
<feature type="transmembrane region" description="Helical" evidence="2">
    <location>
        <begin position="122"/>
        <end position="141"/>
    </location>
</feature>
<evidence type="ECO:0000256" key="2">
    <source>
        <dbReference type="SAM" id="Phobius"/>
    </source>
</evidence>
<keyword evidence="2" id="KW-1133">Transmembrane helix</keyword>
<evidence type="ECO:0000256" key="1">
    <source>
        <dbReference type="SAM" id="MobiDB-lite"/>
    </source>
</evidence>
<keyword evidence="2" id="KW-0472">Membrane</keyword>
<keyword evidence="2" id="KW-0812">Transmembrane</keyword>
<reference evidence="4" key="1">
    <citation type="journal article" date="2016" name="Genome Biol. Evol.">
        <title>Comparative 'omics' of the Fusarium fujikuroi species complex highlights differences in genetic potential and metabolite synthesis.</title>
        <authorList>
            <person name="Niehaus E.-M."/>
            <person name="Muensterkoetter M."/>
            <person name="Proctor R.H."/>
            <person name="Brown D.W."/>
            <person name="Sharon A."/>
            <person name="Idan Y."/>
            <person name="Oren-Young L."/>
            <person name="Sieber C.M."/>
            <person name="Novak O."/>
            <person name="Pencik A."/>
            <person name="Tarkowska D."/>
            <person name="Hromadova K."/>
            <person name="Freeman S."/>
            <person name="Maymon M."/>
            <person name="Elazar M."/>
            <person name="Youssef S.A."/>
            <person name="El-Shabrawy E.S.M."/>
            <person name="Shalaby A.B.A."/>
            <person name="Houterman P."/>
            <person name="Brock N.L."/>
            <person name="Burkhardt I."/>
            <person name="Tsavkelova E.A."/>
            <person name="Dickschat J.S."/>
            <person name="Galuszka P."/>
            <person name="Gueldener U."/>
            <person name="Tudzynski B."/>
        </authorList>
    </citation>
    <scope>NUCLEOTIDE SEQUENCE [LARGE SCALE GENOMIC DNA]</scope>
    <source>
        <strain evidence="4">MRC7560</strain>
    </source>
</reference>
<keyword evidence="4" id="KW-1185">Reference proteome</keyword>
<proteinExistence type="predicted"/>
<dbReference type="RefSeq" id="XP_041685513.1">
    <property type="nucleotide sequence ID" value="XM_041835339.1"/>
</dbReference>
<dbReference type="EMBL" id="FCQH01000009">
    <property type="protein sequence ID" value="CVK98902.1"/>
    <property type="molecule type" value="Genomic_DNA"/>
</dbReference>
<feature type="compositionally biased region" description="Polar residues" evidence="1">
    <location>
        <begin position="18"/>
        <end position="43"/>
    </location>
</feature>
<organism evidence="3 4">
    <name type="scientific">Fusarium mangiferae</name>
    <name type="common">Mango malformation disease fungus</name>
    <dbReference type="NCBI Taxonomy" id="192010"/>
    <lineage>
        <taxon>Eukaryota</taxon>
        <taxon>Fungi</taxon>
        <taxon>Dikarya</taxon>
        <taxon>Ascomycota</taxon>
        <taxon>Pezizomycotina</taxon>
        <taxon>Sordariomycetes</taxon>
        <taxon>Hypocreomycetidae</taxon>
        <taxon>Hypocreales</taxon>
        <taxon>Nectriaceae</taxon>
        <taxon>Fusarium</taxon>
        <taxon>Fusarium fujikuroi species complex</taxon>
    </lineage>
</organism>